<dbReference type="PANTHER" id="PTHR31151:SF0">
    <property type="entry name" value="PROLINE-TRNA LIGASE (DUF1680)"/>
    <property type="match status" value="1"/>
</dbReference>
<evidence type="ECO:0000313" key="4">
    <source>
        <dbReference type="Proteomes" id="UP001172721"/>
    </source>
</evidence>
<evidence type="ECO:0000259" key="2">
    <source>
        <dbReference type="Pfam" id="PF20736"/>
    </source>
</evidence>
<evidence type="ECO:0000259" key="1">
    <source>
        <dbReference type="Pfam" id="PF07944"/>
    </source>
</evidence>
<gene>
    <name evidence="3" type="ORF">QYB97_23250</name>
</gene>
<evidence type="ECO:0000313" key="3">
    <source>
        <dbReference type="EMBL" id="MDN4527399.1"/>
    </source>
</evidence>
<dbReference type="InterPro" id="IPR012878">
    <property type="entry name" value="Beta-AFase-like_GH127_cat"/>
</dbReference>
<dbReference type="InterPro" id="IPR008928">
    <property type="entry name" value="6-hairpin_glycosidase_sf"/>
</dbReference>
<sequence>MLDIENVMDEKRKVHNGVFSELPLGSIKPKGWLKDQLIIQAEGMTGKLEEYWDDVGPNSGWKGGSGESWERGPYYLDGLVPLAYLLEYEELINKVKPWIEWTLSSQLPSGQFGPKSNDDWWSRMVMLKVLIQYEEATGDSRIVPFMKKYFEYQKSKINSQPLKEWGEARGGENILCIQWLYQKIKEDWLLTLADIIAKQTIDWSSIYSNFPFWRYQTRFDHRVHVVNVAMSLKYPAVHYFLTGSEKDRTASRKGIESLMLYHGQVNGMFSGDEWLAGTHPSQGVELCAVVEYMYSLETLARIFGSGYFADILEKVAFNALPATISPDWHGHQYDQQANQVLCTQARRNWTLNGDESNMFGLEPNFGCCTANMHQGWPKFTARLWMKTKDNGLAVISYAPCQIQTEVGSGEQVSIKVETQYPFEQAVKITLNTSRSVLFPIKLRIPEWCTSSNITINSTSKCSTADPDGYVTITREWKNGDQILIEFPMQFSLVHRGDNAVGIQRGPLLYALKVEEHWRKRSGNDMFPNQEVVPKSPWNYGLILDEQLENSFQLLTEAVGKQPFSQSSPIRAIAKARRIPQWQLEKNSAGTLPISPVVSHEPEEDIMLIPYGAARLRIAEFPVIENRS</sequence>
<dbReference type="Pfam" id="PF07944">
    <property type="entry name" value="Beta-AFase-like_GH127_cat"/>
    <property type="match status" value="1"/>
</dbReference>
<feature type="domain" description="Non-reducing end beta-L-arabinofuranosidase-like GH127 catalytic" evidence="1">
    <location>
        <begin position="109"/>
        <end position="380"/>
    </location>
</feature>
<reference evidence="3" key="1">
    <citation type="submission" date="2023-07" db="EMBL/GenBank/DDBJ databases">
        <title>Fictibacillus sp. isolated from freshwater pond.</title>
        <authorList>
            <person name="Kirdat K."/>
            <person name="Bhat A."/>
            <person name="Mourya A."/>
            <person name="Yadav A."/>
        </authorList>
    </citation>
    <scope>NUCLEOTIDE SEQUENCE</scope>
    <source>
        <strain evidence="3">NE201</strain>
    </source>
</reference>
<feature type="domain" description="Non-reducing end beta-L-arabinofuranosidase-like GH127 middle" evidence="2">
    <location>
        <begin position="392"/>
        <end position="488"/>
    </location>
</feature>
<organism evidence="3 4">
    <name type="scientific">Fictibacillus fluitans</name>
    <dbReference type="NCBI Taxonomy" id="3058422"/>
    <lineage>
        <taxon>Bacteria</taxon>
        <taxon>Bacillati</taxon>
        <taxon>Bacillota</taxon>
        <taxon>Bacilli</taxon>
        <taxon>Bacillales</taxon>
        <taxon>Fictibacillaceae</taxon>
        <taxon>Fictibacillus</taxon>
    </lineage>
</organism>
<name>A0ABT8I2Y8_9BACL</name>
<accession>A0ABT8I2Y8</accession>
<dbReference type="InterPro" id="IPR049046">
    <property type="entry name" value="Beta-AFase-like_GH127_middle"/>
</dbReference>
<keyword evidence="4" id="KW-1185">Reference proteome</keyword>
<keyword evidence="3" id="KW-0378">Hydrolase</keyword>
<dbReference type="RefSeq" id="WP_301168389.1">
    <property type="nucleotide sequence ID" value="NZ_JAUHTR010000022.1"/>
</dbReference>
<dbReference type="SUPFAM" id="SSF48208">
    <property type="entry name" value="Six-hairpin glycosidases"/>
    <property type="match status" value="1"/>
</dbReference>
<protein>
    <submittedName>
        <fullName evidence="3">Glycoside hydrolase family 127 protein</fullName>
    </submittedName>
</protein>
<proteinExistence type="predicted"/>
<dbReference type="GO" id="GO:0016787">
    <property type="term" value="F:hydrolase activity"/>
    <property type="evidence" value="ECO:0007669"/>
    <property type="project" value="UniProtKB-KW"/>
</dbReference>
<dbReference type="PANTHER" id="PTHR31151">
    <property type="entry name" value="PROLINE-TRNA LIGASE (DUF1680)"/>
    <property type="match status" value="1"/>
</dbReference>
<comment type="caution">
    <text evidence="3">The sequence shown here is derived from an EMBL/GenBank/DDBJ whole genome shotgun (WGS) entry which is preliminary data.</text>
</comment>
<dbReference type="EMBL" id="JAUHTR010000022">
    <property type="protein sequence ID" value="MDN4527399.1"/>
    <property type="molecule type" value="Genomic_DNA"/>
</dbReference>
<dbReference type="Proteomes" id="UP001172721">
    <property type="component" value="Unassembled WGS sequence"/>
</dbReference>
<dbReference type="Pfam" id="PF20736">
    <property type="entry name" value="Glyco_hydro127M"/>
    <property type="match status" value="1"/>
</dbReference>